<gene>
    <name evidence="10" type="ORF">E0F88_02995</name>
</gene>
<comment type="similarity">
    <text evidence="1 9">Belongs to the glycosyl hydrolase 1 family.</text>
</comment>
<feature type="binding site" evidence="8">
    <location>
        <begin position="414"/>
        <end position="415"/>
    </location>
    <ligand>
        <name>substrate</name>
    </ligand>
</feature>
<keyword evidence="3" id="KW-0136">Cellulose degradation</keyword>
<evidence type="ECO:0000313" key="10">
    <source>
        <dbReference type="EMBL" id="TDE18520.1"/>
    </source>
</evidence>
<dbReference type="NCBIfam" id="TIGR03356">
    <property type="entry name" value="BGL"/>
    <property type="match status" value="1"/>
</dbReference>
<dbReference type="InterPro" id="IPR017853">
    <property type="entry name" value="GH"/>
</dbReference>
<comment type="catalytic activity">
    <reaction evidence="9">
        <text>Hydrolysis of terminal, non-reducing beta-D-glucosyl residues with release of beta-D-glucose.</text>
        <dbReference type="EC" id="3.2.1.21"/>
    </reaction>
</comment>
<keyword evidence="4" id="KW-0119">Carbohydrate metabolism</keyword>
<evidence type="ECO:0000256" key="1">
    <source>
        <dbReference type="ARBA" id="ARBA00010838"/>
    </source>
</evidence>
<feature type="active site" description="Nucleophile" evidence="7">
    <location>
        <position position="361"/>
    </location>
</feature>
<dbReference type="OrthoDB" id="9765195at2"/>
<dbReference type="Proteomes" id="UP000294850">
    <property type="component" value="Unassembled WGS sequence"/>
</dbReference>
<keyword evidence="6" id="KW-0624">Polysaccharide degradation</keyword>
<dbReference type="InterPro" id="IPR017736">
    <property type="entry name" value="Glyco_hydro_1_beta-glucosidase"/>
</dbReference>
<dbReference type="SUPFAM" id="SSF51445">
    <property type="entry name" value="(Trans)glycosidases"/>
    <property type="match status" value="1"/>
</dbReference>
<reference evidence="10 11" key="1">
    <citation type="submission" date="2019-03" db="EMBL/GenBank/DDBJ databases">
        <title>Dyadobacter AR-3-6 sp. nov., isolated from arctic soil.</title>
        <authorList>
            <person name="Chaudhary D.K."/>
        </authorList>
    </citation>
    <scope>NUCLEOTIDE SEQUENCE [LARGE SCALE GENOMIC DNA]</scope>
    <source>
        <strain evidence="10 11">AR-3-6</strain>
    </source>
</reference>
<feature type="binding site" evidence="8">
    <location>
        <position position="407"/>
    </location>
    <ligand>
        <name>substrate</name>
    </ligand>
</feature>
<protein>
    <recommendedName>
        <fullName evidence="9">Beta-glucosidase</fullName>
        <ecNumber evidence="9">3.2.1.21</ecNumber>
    </recommendedName>
</protein>
<evidence type="ECO:0000256" key="8">
    <source>
        <dbReference type="PIRSR" id="PIRSR617736-2"/>
    </source>
</evidence>
<keyword evidence="5 9" id="KW-0326">Glycosidase</keyword>
<evidence type="ECO:0000256" key="9">
    <source>
        <dbReference type="RuleBase" id="RU361175"/>
    </source>
</evidence>
<dbReference type="Pfam" id="PF00232">
    <property type="entry name" value="Glyco_hydro_1"/>
    <property type="match status" value="1"/>
</dbReference>
<feature type="binding site" evidence="8">
    <location>
        <position position="301"/>
    </location>
    <ligand>
        <name>substrate</name>
    </ligand>
</feature>
<evidence type="ECO:0000256" key="4">
    <source>
        <dbReference type="ARBA" id="ARBA00023277"/>
    </source>
</evidence>
<name>A0A4R5E0S7_9BACT</name>
<feature type="binding site" evidence="8">
    <location>
        <position position="172"/>
    </location>
    <ligand>
        <name>substrate</name>
    </ligand>
</feature>
<dbReference type="EMBL" id="SMFL01000001">
    <property type="protein sequence ID" value="TDE18520.1"/>
    <property type="molecule type" value="Genomic_DNA"/>
</dbReference>
<keyword evidence="2 9" id="KW-0378">Hydrolase</keyword>
<dbReference type="FunFam" id="3.20.20.80:FF:000004">
    <property type="entry name" value="Beta-glucosidase 6-phospho-beta-glucosidase"/>
    <property type="match status" value="1"/>
</dbReference>
<comment type="caution">
    <text evidence="10">The sequence shown here is derived from an EMBL/GenBank/DDBJ whole genome shotgun (WGS) entry which is preliminary data.</text>
</comment>
<sequence>MNVKEEIFTKADFGSDFHWGVVTAAFQVEGAVSEDGKGMSIWDTFSHKKGKIKNGHHADVACDFYQRYESDLELVSQLGFSDFRFSISWSRILPAGTGEINTAGIDFYNRLIDKCISVNITPWITLYHWDLPQALQDKGGWKNREILEWFSEYVLLCTERFGDRVKHWIVLNEPLAVAALGYTTGLHAPGLRGLWNFLPVVHHLVLCQAEGARVIRQNVQDAYVGTAFSCSFIEPFSQDTKDIRAAKRADAVMNRLFIEPALGLGYPTDAFPYLNNIKKYMRPGDEDKMKFDFDFIGLQNYFSITVKHSYLIPVLWLNQIPAKLRNVPVTFMGWEINGDGMYKIIKQFSEYQGIKEMVISESGAAFEDILADEAVQDEKRKAYFQEYLAHVLKAKQDGINIKGYLAWSLIDNFEWAEGYAARFGLVHVDFETQKRTVKDSGKWFADFLKN</sequence>
<evidence type="ECO:0000256" key="5">
    <source>
        <dbReference type="ARBA" id="ARBA00023295"/>
    </source>
</evidence>
<dbReference type="RefSeq" id="WP_131956505.1">
    <property type="nucleotide sequence ID" value="NZ_SMFL01000001.1"/>
</dbReference>
<evidence type="ECO:0000256" key="3">
    <source>
        <dbReference type="ARBA" id="ARBA00023001"/>
    </source>
</evidence>
<organism evidence="10 11">
    <name type="scientific">Dyadobacter psychrotolerans</name>
    <dbReference type="NCBI Taxonomy" id="2541721"/>
    <lineage>
        <taxon>Bacteria</taxon>
        <taxon>Pseudomonadati</taxon>
        <taxon>Bacteroidota</taxon>
        <taxon>Cytophagia</taxon>
        <taxon>Cytophagales</taxon>
        <taxon>Spirosomataceae</taxon>
        <taxon>Dyadobacter</taxon>
    </lineage>
</organism>
<dbReference type="GO" id="GO:0005829">
    <property type="term" value="C:cytosol"/>
    <property type="evidence" value="ECO:0007669"/>
    <property type="project" value="TreeGrafter"/>
</dbReference>
<feature type="binding site" evidence="8">
    <location>
        <position position="27"/>
    </location>
    <ligand>
        <name>substrate</name>
    </ligand>
</feature>
<evidence type="ECO:0000256" key="7">
    <source>
        <dbReference type="PIRSR" id="PIRSR617736-1"/>
    </source>
</evidence>
<dbReference type="EC" id="3.2.1.21" evidence="9"/>
<dbReference type="Gene3D" id="3.20.20.80">
    <property type="entry name" value="Glycosidases"/>
    <property type="match status" value="1"/>
</dbReference>
<keyword evidence="11" id="KW-1185">Reference proteome</keyword>
<dbReference type="PANTHER" id="PTHR10353">
    <property type="entry name" value="GLYCOSYL HYDROLASE"/>
    <property type="match status" value="1"/>
</dbReference>
<dbReference type="PRINTS" id="PR00131">
    <property type="entry name" value="GLHYDRLASE1"/>
</dbReference>
<evidence type="ECO:0000256" key="6">
    <source>
        <dbReference type="ARBA" id="ARBA00023326"/>
    </source>
</evidence>
<proteinExistence type="inferred from homology"/>
<evidence type="ECO:0000313" key="11">
    <source>
        <dbReference type="Proteomes" id="UP000294850"/>
    </source>
</evidence>
<dbReference type="PANTHER" id="PTHR10353:SF36">
    <property type="entry name" value="LP05116P"/>
    <property type="match status" value="1"/>
</dbReference>
<dbReference type="GO" id="GO:0030245">
    <property type="term" value="P:cellulose catabolic process"/>
    <property type="evidence" value="ECO:0007669"/>
    <property type="project" value="UniProtKB-KW"/>
</dbReference>
<feature type="binding site" evidence="8">
    <location>
        <position position="128"/>
    </location>
    <ligand>
        <name>substrate</name>
    </ligand>
</feature>
<dbReference type="InterPro" id="IPR001360">
    <property type="entry name" value="Glyco_hydro_1"/>
</dbReference>
<feature type="active site" description="Proton donor" evidence="7">
    <location>
        <position position="173"/>
    </location>
</feature>
<accession>A0A4R5E0S7</accession>
<dbReference type="GO" id="GO:0008422">
    <property type="term" value="F:beta-glucosidase activity"/>
    <property type="evidence" value="ECO:0007669"/>
    <property type="project" value="UniProtKB-EC"/>
</dbReference>
<evidence type="ECO:0000256" key="2">
    <source>
        <dbReference type="ARBA" id="ARBA00022801"/>
    </source>
</evidence>
<dbReference type="AlphaFoldDB" id="A0A4R5E0S7"/>